<dbReference type="AlphaFoldDB" id="A0A251QTM0"/>
<dbReference type="Gene3D" id="1.20.5.170">
    <property type="match status" value="1"/>
</dbReference>
<gene>
    <name evidence="1" type="ORF">PRUPE_1G072200</name>
</gene>
<name>A0A251QTM0_PRUPE</name>
<dbReference type="STRING" id="3760.A0A251QTM0"/>
<keyword evidence="2" id="KW-1185">Reference proteome</keyword>
<accession>A0A251QTM0</accession>
<protein>
    <submittedName>
        <fullName evidence="1">Uncharacterized protein</fullName>
    </submittedName>
</protein>
<sequence>MEMNSFSQENNDLEAGTRDIAVQSISRWRRAAVVLFASRRFLQIVYLKKEGEKEQASSKVHAHAAVQAEHALATEAGEEVIVNNPQRRTGTTGDFGIGREELDALITKKDDVGCLEQYGGASPTHNIIFYLMERCICWNFKRF</sequence>
<proteinExistence type="predicted"/>
<dbReference type="Gramene" id="ONI27172">
    <property type="protein sequence ID" value="ONI27172"/>
    <property type="gene ID" value="PRUPE_1G072200"/>
</dbReference>
<dbReference type="Proteomes" id="UP000006882">
    <property type="component" value="Chromosome G1"/>
</dbReference>
<organism evidence="1 2">
    <name type="scientific">Prunus persica</name>
    <name type="common">Peach</name>
    <name type="synonym">Amygdalus persica</name>
    <dbReference type="NCBI Taxonomy" id="3760"/>
    <lineage>
        <taxon>Eukaryota</taxon>
        <taxon>Viridiplantae</taxon>
        <taxon>Streptophyta</taxon>
        <taxon>Embryophyta</taxon>
        <taxon>Tracheophyta</taxon>
        <taxon>Spermatophyta</taxon>
        <taxon>Magnoliopsida</taxon>
        <taxon>eudicotyledons</taxon>
        <taxon>Gunneridae</taxon>
        <taxon>Pentapetalae</taxon>
        <taxon>rosids</taxon>
        <taxon>fabids</taxon>
        <taxon>Rosales</taxon>
        <taxon>Rosaceae</taxon>
        <taxon>Amygdaloideae</taxon>
        <taxon>Amygdaleae</taxon>
        <taxon>Prunus</taxon>
    </lineage>
</organism>
<reference evidence="1 2" key="1">
    <citation type="journal article" date="2013" name="Nat. Genet.">
        <title>The high-quality draft genome of peach (Prunus persica) identifies unique patterns of genetic diversity, domestication and genome evolution.</title>
        <authorList>
            <consortium name="International Peach Genome Initiative"/>
            <person name="Verde I."/>
            <person name="Abbott A.G."/>
            <person name="Scalabrin S."/>
            <person name="Jung S."/>
            <person name="Shu S."/>
            <person name="Marroni F."/>
            <person name="Zhebentyayeva T."/>
            <person name="Dettori M.T."/>
            <person name="Grimwood J."/>
            <person name="Cattonaro F."/>
            <person name="Zuccolo A."/>
            <person name="Rossini L."/>
            <person name="Jenkins J."/>
            <person name="Vendramin E."/>
            <person name="Meisel L.A."/>
            <person name="Decroocq V."/>
            <person name="Sosinski B."/>
            <person name="Prochnik S."/>
            <person name="Mitros T."/>
            <person name="Policriti A."/>
            <person name="Cipriani G."/>
            <person name="Dondini L."/>
            <person name="Ficklin S."/>
            <person name="Goodstein D.M."/>
            <person name="Xuan P."/>
            <person name="Del Fabbro C."/>
            <person name="Aramini V."/>
            <person name="Copetti D."/>
            <person name="Gonzalez S."/>
            <person name="Horner D.S."/>
            <person name="Falchi R."/>
            <person name="Lucas S."/>
            <person name="Mica E."/>
            <person name="Maldonado J."/>
            <person name="Lazzari B."/>
            <person name="Bielenberg D."/>
            <person name="Pirona R."/>
            <person name="Miculan M."/>
            <person name="Barakat A."/>
            <person name="Testolin R."/>
            <person name="Stella A."/>
            <person name="Tartarini S."/>
            <person name="Tonutti P."/>
            <person name="Arus P."/>
            <person name="Orellana A."/>
            <person name="Wells C."/>
            <person name="Main D."/>
            <person name="Vizzotto G."/>
            <person name="Silva H."/>
            <person name="Salamini F."/>
            <person name="Schmutz J."/>
            <person name="Morgante M."/>
            <person name="Rokhsar D.S."/>
        </authorList>
    </citation>
    <scope>NUCLEOTIDE SEQUENCE [LARGE SCALE GENOMIC DNA]</scope>
    <source>
        <strain evidence="2">cv. Nemared</strain>
    </source>
</reference>
<dbReference type="EMBL" id="CM007651">
    <property type="protein sequence ID" value="ONI27172.1"/>
    <property type="molecule type" value="Genomic_DNA"/>
</dbReference>
<evidence type="ECO:0000313" key="1">
    <source>
        <dbReference type="EMBL" id="ONI27172.1"/>
    </source>
</evidence>
<evidence type="ECO:0000313" key="2">
    <source>
        <dbReference type="Proteomes" id="UP000006882"/>
    </source>
</evidence>